<comment type="caution">
    <text evidence="2">The sequence shown here is derived from an EMBL/GenBank/DDBJ whole genome shotgun (WGS) entry which is preliminary data.</text>
</comment>
<dbReference type="InterPro" id="IPR004017">
    <property type="entry name" value="Cys_rich_dom"/>
</dbReference>
<protein>
    <submittedName>
        <fullName evidence="2">Oxidoreductase</fullName>
    </submittedName>
</protein>
<organism evidence="2 3">
    <name type="scientific">Oceanimonas doudoroffii</name>
    <dbReference type="NCBI Taxonomy" id="84158"/>
    <lineage>
        <taxon>Bacteria</taxon>
        <taxon>Pseudomonadati</taxon>
        <taxon>Pseudomonadota</taxon>
        <taxon>Gammaproteobacteria</taxon>
        <taxon>Aeromonadales</taxon>
        <taxon>Aeromonadaceae</taxon>
        <taxon>Oceanimonas</taxon>
    </lineage>
</organism>
<accession>A0A233RB03</accession>
<dbReference type="Pfam" id="PF02754">
    <property type="entry name" value="CCG"/>
    <property type="match status" value="2"/>
</dbReference>
<dbReference type="PANTHER" id="PTHR30296:SF0">
    <property type="entry name" value="LACTATE UTILIZATION PROTEIN A"/>
    <property type="match status" value="1"/>
</dbReference>
<dbReference type="Proteomes" id="UP000242757">
    <property type="component" value="Unassembled WGS sequence"/>
</dbReference>
<evidence type="ECO:0000313" key="3">
    <source>
        <dbReference type="Proteomes" id="UP000242757"/>
    </source>
</evidence>
<dbReference type="OrthoDB" id="9770306at2"/>
<evidence type="ECO:0000259" key="1">
    <source>
        <dbReference type="Pfam" id="PF02754"/>
    </source>
</evidence>
<dbReference type="PANTHER" id="PTHR30296">
    <property type="entry name" value="UNCHARACTERIZED PROTEIN YKGE"/>
    <property type="match status" value="1"/>
</dbReference>
<dbReference type="AlphaFoldDB" id="A0A233RB03"/>
<sequence>MLSTIRIYPAMPKKVYVYATCLVDTFSPDSGLDAIRLLERTGVEVVYVPKQSCCGQPAYSSGYDDDARTTALSQMALFPEPWPVIVLSGSCGGMMHHHYRRLFAGSEHEQSVNEFCDRVFELTEFLVHVCRLRLEDKGPATSVVLHTSCAARREMNVHVTARQLLGQLEQVELREQDYESECCGFGGTFSVRHPAISEAMVQDKTRHLCETRAEQLISADWGCLLNINGALEYQGQPLRGMHLASFLLSRLEEKHA</sequence>
<evidence type="ECO:0000313" key="2">
    <source>
        <dbReference type="EMBL" id="OXY80570.1"/>
    </source>
</evidence>
<name>A0A233RB03_9GAMM</name>
<proteinExistence type="predicted"/>
<keyword evidence="3" id="KW-1185">Reference proteome</keyword>
<dbReference type="EMBL" id="NBIM01000009">
    <property type="protein sequence ID" value="OXY80570.1"/>
    <property type="molecule type" value="Genomic_DNA"/>
</dbReference>
<feature type="domain" description="Cysteine-rich" evidence="1">
    <location>
        <begin position="16"/>
        <end position="95"/>
    </location>
</feature>
<dbReference type="GO" id="GO:0005829">
    <property type="term" value="C:cytosol"/>
    <property type="evidence" value="ECO:0007669"/>
    <property type="project" value="TreeGrafter"/>
</dbReference>
<gene>
    <name evidence="2" type="ORF">B6S08_16815</name>
</gene>
<reference evidence="2 3" key="1">
    <citation type="submission" date="2017-08" db="EMBL/GenBank/DDBJ databases">
        <title>A Genome Sequence of Oceanimonas doudoroffii ATCC 27123T.</title>
        <authorList>
            <person name="Brennan M.A."/>
            <person name="Maclea K.S."/>
            <person name="Mcclelland W.D."/>
            <person name="Trachtenberg A.M."/>
        </authorList>
    </citation>
    <scope>NUCLEOTIDE SEQUENCE [LARGE SCALE GENOMIC DNA]</scope>
    <source>
        <strain evidence="2 3">ATCC 27123</strain>
    </source>
</reference>
<dbReference type="GO" id="GO:0016491">
    <property type="term" value="F:oxidoreductase activity"/>
    <property type="evidence" value="ECO:0007669"/>
    <property type="project" value="UniProtKB-ARBA"/>
</dbReference>
<feature type="domain" description="Cysteine-rich" evidence="1">
    <location>
        <begin position="143"/>
        <end position="227"/>
    </location>
</feature>